<keyword evidence="4" id="KW-1185">Reference proteome</keyword>
<dbReference type="PROSITE" id="PS51375">
    <property type="entry name" value="PPR"/>
    <property type="match status" value="3"/>
</dbReference>
<name>W1NRS4_AMBTC</name>
<dbReference type="Proteomes" id="UP000017836">
    <property type="component" value="Unassembled WGS sequence"/>
</dbReference>
<dbReference type="GO" id="GO:0009451">
    <property type="term" value="P:RNA modification"/>
    <property type="evidence" value="ECO:0007669"/>
    <property type="project" value="InterPro"/>
</dbReference>
<dbReference type="EMBL" id="KI394994">
    <property type="protein sequence ID" value="ERM99661.1"/>
    <property type="molecule type" value="Genomic_DNA"/>
</dbReference>
<feature type="repeat" description="PPR" evidence="2">
    <location>
        <begin position="127"/>
        <end position="157"/>
    </location>
</feature>
<proteinExistence type="predicted"/>
<dbReference type="NCBIfam" id="TIGR00756">
    <property type="entry name" value="PPR"/>
    <property type="match status" value="2"/>
</dbReference>
<dbReference type="Gene3D" id="1.25.40.10">
    <property type="entry name" value="Tetratricopeptide repeat domain"/>
    <property type="match status" value="2"/>
</dbReference>
<organism evidence="3 4">
    <name type="scientific">Amborella trichopoda</name>
    <dbReference type="NCBI Taxonomy" id="13333"/>
    <lineage>
        <taxon>Eukaryota</taxon>
        <taxon>Viridiplantae</taxon>
        <taxon>Streptophyta</taxon>
        <taxon>Embryophyta</taxon>
        <taxon>Tracheophyta</taxon>
        <taxon>Spermatophyta</taxon>
        <taxon>Magnoliopsida</taxon>
        <taxon>Amborellales</taxon>
        <taxon>Amborellaceae</taxon>
        <taxon>Amborella</taxon>
    </lineage>
</organism>
<keyword evidence="1" id="KW-0677">Repeat</keyword>
<dbReference type="InterPro" id="IPR011990">
    <property type="entry name" value="TPR-like_helical_dom_sf"/>
</dbReference>
<evidence type="ECO:0000256" key="1">
    <source>
        <dbReference type="ARBA" id="ARBA00022737"/>
    </source>
</evidence>
<dbReference type="InterPro" id="IPR046960">
    <property type="entry name" value="PPR_At4g14850-like_plant"/>
</dbReference>
<dbReference type="HOGENOM" id="CLU_1134871_0_0_1"/>
<accession>W1NRS4</accession>
<dbReference type="PANTHER" id="PTHR47926">
    <property type="entry name" value="PENTATRICOPEPTIDE REPEAT-CONTAINING PROTEIN"/>
    <property type="match status" value="1"/>
</dbReference>
<feature type="repeat" description="PPR" evidence="2">
    <location>
        <begin position="158"/>
        <end position="188"/>
    </location>
</feature>
<dbReference type="Pfam" id="PF01535">
    <property type="entry name" value="PPR"/>
    <property type="match status" value="5"/>
</dbReference>
<dbReference type="AlphaFoldDB" id="W1NRS4"/>
<reference evidence="4" key="1">
    <citation type="journal article" date="2013" name="Science">
        <title>The Amborella genome and the evolution of flowering plants.</title>
        <authorList>
            <consortium name="Amborella Genome Project"/>
        </authorList>
    </citation>
    <scope>NUCLEOTIDE SEQUENCE [LARGE SCALE GENOMIC DNA]</scope>
</reference>
<evidence type="ECO:0000256" key="2">
    <source>
        <dbReference type="PROSITE-ProRule" id="PRU00708"/>
    </source>
</evidence>
<evidence type="ECO:0000313" key="3">
    <source>
        <dbReference type="EMBL" id="ERM99661.1"/>
    </source>
</evidence>
<gene>
    <name evidence="3" type="ORF">AMTR_s00099p00030730</name>
</gene>
<evidence type="ECO:0008006" key="5">
    <source>
        <dbReference type="Google" id="ProtNLM"/>
    </source>
</evidence>
<feature type="repeat" description="PPR" evidence="2">
    <location>
        <begin position="189"/>
        <end position="223"/>
    </location>
</feature>
<protein>
    <recommendedName>
        <fullName evidence="5">Pentacotripeptide-repeat region of PRORP domain-containing protein</fullName>
    </recommendedName>
</protein>
<sequence length="245" mass="28426">MKVVKKPEILHAQLIVNGLNDSWSLLSQIEFNSIIRAYSRRKPIYAILFFREMIRNGVLPNKFTYPFALKACALLKALNEGKMVHCRIAKTSKQYDIHAQGSLVHMYAKCGSMSSAKLVFELIPVKNLMAYNQILDGYIKLGFLEEACKLFDEMVERDGFSWNAMIEGYAKMGDMVSAQRFFDESPIKDEISFGILVNWYAKWGDLKEARQVFDMIQERENPIAWNSLIAEFNHMEHYAQWIFKI</sequence>
<dbReference type="InterPro" id="IPR002885">
    <property type="entry name" value="PPR_rpt"/>
</dbReference>
<dbReference type="Gramene" id="ERM99661">
    <property type="protein sequence ID" value="ERM99661"/>
    <property type="gene ID" value="AMTR_s00099p00030730"/>
</dbReference>
<evidence type="ECO:0000313" key="4">
    <source>
        <dbReference type="Proteomes" id="UP000017836"/>
    </source>
</evidence>
<dbReference type="GO" id="GO:0003723">
    <property type="term" value="F:RNA binding"/>
    <property type="evidence" value="ECO:0007669"/>
    <property type="project" value="InterPro"/>
</dbReference>
<dbReference type="eggNOG" id="KOG4197">
    <property type="taxonomic scope" value="Eukaryota"/>
</dbReference>